<proteinExistence type="predicted"/>
<keyword evidence="14" id="KW-1185">Reference proteome</keyword>
<dbReference type="SMART" id="SM00944">
    <property type="entry name" value="Pro-kuma_activ"/>
    <property type="match status" value="1"/>
</dbReference>
<keyword evidence="6 9" id="KW-0720">Serine protease</keyword>
<comment type="subcellular location">
    <subcellularLocation>
        <location evidence="2">Secreted</location>
        <location evidence="2">Extracellular space</location>
    </subcellularLocation>
</comment>
<feature type="chain" id="PRO_5045124881" evidence="11">
    <location>
        <begin position="20"/>
        <end position="721"/>
    </location>
</feature>
<feature type="active site" description="Charge relay system" evidence="9">
    <location>
        <position position="319"/>
    </location>
</feature>
<dbReference type="PROSITE" id="PS51695">
    <property type="entry name" value="SEDOLISIN"/>
    <property type="match status" value="1"/>
</dbReference>
<dbReference type="InterPro" id="IPR015366">
    <property type="entry name" value="S53_propep"/>
</dbReference>
<feature type="active site" description="Charge relay system" evidence="9">
    <location>
        <position position="594"/>
    </location>
</feature>
<dbReference type="SUPFAM" id="SSF54897">
    <property type="entry name" value="Protease propeptides/inhibitors"/>
    <property type="match status" value="1"/>
</dbReference>
<evidence type="ECO:0000259" key="12">
    <source>
        <dbReference type="PROSITE" id="PS51695"/>
    </source>
</evidence>
<sequence>MVALQYLLAAVVALPLCSAAPTTSGRVPHEQRRSQDRLWTRSNRVDSSAVLPMRIALTQSNLEKGPELLMEVSHPSSPKYGQYWSASEVHDLFAPAEEAIKSVKDWVASFGIEPSRIAHSDSKGWLAFDASASEVEAMFDTQFYEYSLGDTDKVRIGCDEYSVPEHLLPHIDFIKPGVKMMPVVKRNVPDPAHKKRFSRGPKKPDGRVSIKENPFANDYPLGYKSAAAQALPDDLQGCGQNITPPCYRALYDIPIPTGAVPGLGVGLYEQGDYFAKEDLDESYAAYAPWVPQGTYPIPALIDGAQYDFPQNATDWVGGEANLDIFIAQSLTYPQNVTLYQVDDQIYEPEEVATTNLFNTFLDALDGSYCNYSAYGETGDNPDIDAVYPNPDPAGYQGERQCGVYEPTPVISISYGQAEVDLPANYTKRQCDEFLKLGLQGVSIFVSSGDYGVASFPGDGSENGCLGPDSTIFNSQYPNGCPYLTSVGGTMIYPNQTVLDPESVMQVALSSAPNFSSAGGFSIYFEPADYQKSAVQLYFDEHDPGYPYFEEFDPDFDTVEGLYNRLGRGSPDVSANGANLKVYTNGNDYHFFGTSLSSPVFASVIALINEERANAGKGTVGFVNPVLYENPDVLNDITNGTNLGCGSNGFQAVSGHTELSQDEGPMAVTAMSESISENTRQKKMGQNHRPQTTTVAGWQYCVASVCMYRQTREGLRDGCANT</sequence>
<evidence type="ECO:0000256" key="3">
    <source>
        <dbReference type="ARBA" id="ARBA00022670"/>
    </source>
</evidence>
<evidence type="ECO:0000256" key="9">
    <source>
        <dbReference type="PROSITE-ProRule" id="PRU01032"/>
    </source>
</evidence>
<feature type="signal peptide" evidence="11">
    <location>
        <begin position="1"/>
        <end position="19"/>
    </location>
</feature>
<keyword evidence="11" id="KW-0732">Signal</keyword>
<evidence type="ECO:0000313" key="13">
    <source>
        <dbReference type="EMBL" id="KAK9422431.1"/>
    </source>
</evidence>
<keyword evidence="8" id="KW-0865">Zymogen</keyword>
<dbReference type="InterPro" id="IPR050819">
    <property type="entry name" value="Tripeptidyl-peptidase_I"/>
</dbReference>
<dbReference type="Gene3D" id="3.40.50.200">
    <property type="entry name" value="Peptidase S8/S53 domain"/>
    <property type="match status" value="1"/>
</dbReference>
<dbReference type="CDD" id="cd11377">
    <property type="entry name" value="Pro-peptidase_S53"/>
    <property type="match status" value="1"/>
</dbReference>
<evidence type="ECO:0000256" key="7">
    <source>
        <dbReference type="ARBA" id="ARBA00022837"/>
    </source>
</evidence>
<dbReference type="InterPro" id="IPR030400">
    <property type="entry name" value="Sedolisin_dom"/>
</dbReference>
<feature type="domain" description="Peptidase S53" evidence="12">
    <location>
        <begin position="241"/>
        <end position="676"/>
    </location>
</feature>
<dbReference type="Proteomes" id="UP001408356">
    <property type="component" value="Unassembled WGS sequence"/>
</dbReference>
<name>A0ABR2V6E4_9PEZI</name>
<evidence type="ECO:0000256" key="5">
    <source>
        <dbReference type="ARBA" id="ARBA00022801"/>
    </source>
</evidence>
<evidence type="ECO:0000256" key="2">
    <source>
        <dbReference type="ARBA" id="ARBA00004239"/>
    </source>
</evidence>
<evidence type="ECO:0000256" key="1">
    <source>
        <dbReference type="ARBA" id="ARBA00001913"/>
    </source>
</evidence>
<comment type="caution">
    <text evidence="13">The sequence shown here is derived from an EMBL/GenBank/DDBJ whole genome shotgun (WGS) entry which is preliminary data.</text>
</comment>
<dbReference type="EMBL" id="JARVKF010000113">
    <property type="protein sequence ID" value="KAK9422431.1"/>
    <property type="molecule type" value="Genomic_DNA"/>
</dbReference>
<keyword evidence="4" id="KW-0479">Metal-binding</keyword>
<evidence type="ECO:0000256" key="10">
    <source>
        <dbReference type="SAM" id="MobiDB-lite"/>
    </source>
</evidence>
<feature type="region of interest" description="Disordered" evidence="10">
    <location>
        <begin position="191"/>
        <end position="210"/>
    </location>
</feature>
<accession>A0ABR2V6E4</accession>
<evidence type="ECO:0000256" key="4">
    <source>
        <dbReference type="ARBA" id="ARBA00022723"/>
    </source>
</evidence>
<dbReference type="SUPFAM" id="SSF52743">
    <property type="entry name" value="Subtilisin-like"/>
    <property type="match status" value="1"/>
</dbReference>
<keyword evidence="5 9" id="KW-0378">Hydrolase</keyword>
<dbReference type="PANTHER" id="PTHR14218">
    <property type="entry name" value="PROTEASE S8 TRIPEPTIDYL PEPTIDASE I CLN2"/>
    <property type="match status" value="1"/>
</dbReference>
<dbReference type="CDD" id="cd04056">
    <property type="entry name" value="Peptidases_S53"/>
    <property type="match status" value="1"/>
</dbReference>
<protein>
    <submittedName>
        <fullName evidence="13">Peptidase S53 domain-containing protein</fullName>
    </submittedName>
</protein>
<keyword evidence="7" id="KW-0106">Calcium</keyword>
<gene>
    <name evidence="13" type="ORF">SUNI508_04787</name>
</gene>
<feature type="active site" description="Charge relay system" evidence="9">
    <location>
        <position position="323"/>
    </location>
</feature>
<organism evidence="13 14">
    <name type="scientific">Seiridium unicorne</name>
    <dbReference type="NCBI Taxonomy" id="138068"/>
    <lineage>
        <taxon>Eukaryota</taxon>
        <taxon>Fungi</taxon>
        <taxon>Dikarya</taxon>
        <taxon>Ascomycota</taxon>
        <taxon>Pezizomycotina</taxon>
        <taxon>Sordariomycetes</taxon>
        <taxon>Xylariomycetidae</taxon>
        <taxon>Amphisphaeriales</taxon>
        <taxon>Sporocadaceae</taxon>
        <taxon>Seiridium</taxon>
    </lineage>
</organism>
<evidence type="ECO:0000256" key="8">
    <source>
        <dbReference type="ARBA" id="ARBA00023145"/>
    </source>
</evidence>
<evidence type="ECO:0000256" key="11">
    <source>
        <dbReference type="SAM" id="SignalP"/>
    </source>
</evidence>
<evidence type="ECO:0000313" key="14">
    <source>
        <dbReference type="Proteomes" id="UP001408356"/>
    </source>
</evidence>
<dbReference type="Pfam" id="PF09286">
    <property type="entry name" value="Pro-kuma_activ"/>
    <property type="match status" value="1"/>
</dbReference>
<reference evidence="13 14" key="1">
    <citation type="journal article" date="2024" name="J. Plant Pathol.">
        <title>Sequence and assembly of the genome of Seiridium unicorne, isolate CBS 538.82, causal agent of cypress canker disease.</title>
        <authorList>
            <person name="Scali E."/>
            <person name="Rocca G.D."/>
            <person name="Danti R."/>
            <person name="Garbelotto M."/>
            <person name="Barberini S."/>
            <person name="Baroncelli R."/>
            <person name="Emiliani G."/>
        </authorList>
    </citation>
    <scope>NUCLEOTIDE SEQUENCE [LARGE SCALE GENOMIC DNA]</scope>
    <source>
        <strain evidence="13 14">BM-138-508</strain>
    </source>
</reference>
<comment type="cofactor">
    <cofactor evidence="1">
        <name>Ca(2+)</name>
        <dbReference type="ChEBI" id="CHEBI:29108"/>
    </cofactor>
</comment>
<comment type="caution">
    <text evidence="9">Lacks conserved residue(s) required for the propagation of feature annotation.</text>
</comment>
<evidence type="ECO:0000256" key="6">
    <source>
        <dbReference type="ARBA" id="ARBA00022825"/>
    </source>
</evidence>
<dbReference type="InterPro" id="IPR036852">
    <property type="entry name" value="Peptidase_S8/S53_dom_sf"/>
</dbReference>
<keyword evidence="3 9" id="KW-0645">Protease</keyword>
<dbReference type="PANTHER" id="PTHR14218:SF19">
    <property type="entry name" value="SERINE PROTEASE AORO, PUTATIVE (AFU_ORTHOLOGUE AFUA_6G10250)-RELATED"/>
    <property type="match status" value="1"/>
</dbReference>